<proteinExistence type="predicted"/>
<evidence type="ECO:0000313" key="1">
    <source>
        <dbReference type="EMBL" id="MFC6038110.1"/>
    </source>
</evidence>
<dbReference type="Pfam" id="PF02635">
    <property type="entry name" value="DsrE"/>
    <property type="match status" value="1"/>
</dbReference>
<dbReference type="EMBL" id="JBHSRI010000002">
    <property type="protein sequence ID" value="MFC6038110.1"/>
    <property type="molecule type" value="Genomic_DNA"/>
</dbReference>
<comment type="caution">
    <text evidence="1">The sequence shown here is derived from an EMBL/GenBank/DDBJ whole genome shotgun (WGS) entry which is preliminary data.</text>
</comment>
<reference evidence="2" key="1">
    <citation type="journal article" date="2019" name="Int. J. Syst. Evol. Microbiol.">
        <title>The Global Catalogue of Microorganisms (GCM) 10K type strain sequencing project: providing services to taxonomists for standard genome sequencing and annotation.</title>
        <authorList>
            <consortium name="The Broad Institute Genomics Platform"/>
            <consortium name="The Broad Institute Genome Sequencing Center for Infectious Disease"/>
            <person name="Wu L."/>
            <person name="Ma J."/>
        </authorList>
    </citation>
    <scope>NUCLEOTIDE SEQUENCE [LARGE SCALE GENOMIC DNA]</scope>
    <source>
        <strain evidence="2">CCUG 54527</strain>
    </source>
</reference>
<sequence>MANKKFIYFVSLSSNAAYVIKESLEKVKNQHEVAIFFDLDGARVLDQRYFNNRNSAHDNNLAKLLETALTSGIKLYGCQMNILIADGLQLIEGAELAGVVTFLELAYSADAVISY</sequence>
<name>A0ABW1L1Q9_9BACL</name>
<dbReference type="SUPFAM" id="SSF75169">
    <property type="entry name" value="DsrEFH-like"/>
    <property type="match status" value="1"/>
</dbReference>
<dbReference type="Gene3D" id="3.40.1260.10">
    <property type="entry name" value="DsrEFH-like"/>
    <property type="match status" value="1"/>
</dbReference>
<dbReference type="InterPro" id="IPR003787">
    <property type="entry name" value="Sulphur_relay_DsrE/F-like"/>
</dbReference>
<keyword evidence="2" id="KW-1185">Reference proteome</keyword>
<gene>
    <name evidence="1" type="ORF">ACFPYN_01465</name>
</gene>
<dbReference type="InterPro" id="IPR027396">
    <property type="entry name" value="DsrEFH-like"/>
</dbReference>
<organism evidence="1 2">
    <name type="scientific">Paenisporosarcina macmurdoensis</name>
    <dbReference type="NCBI Taxonomy" id="212659"/>
    <lineage>
        <taxon>Bacteria</taxon>
        <taxon>Bacillati</taxon>
        <taxon>Bacillota</taxon>
        <taxon>Bacilli</taxon>
        <taxon>Bacillales</taxon>
        <taxon>Caryophanaceae</taxon>
        <taxon>Paenisporosarcina</taxon>
    </lineage>
</organism>
<dbReference type="RefSeq" id="WP_377732110.1">
    <property type="nucleotide sequence ID" value="NZ_JBHSRI010000002.1"/>
</dbReference>
<protein>
    <submittedName>
        <fullName evidence="1">DsrE family protein</fullName>
    </submittedName>
</protein>
<evidence type="ECO:0000313" key="2">
    <source>
        <dbReference type="Proteomes" id="UP001596170"/>
    </source>
</evidence>
<accession>A0ABW1L1Q9</accession>
<dbReference type="Proteomes" id="UP001596170">
    <property type="component" value="Unassembled WGS sequence"/>
</dbReference>